<evidence type="ECO:0000256" key="1">
    <source>
        <dbReference type="SAM" id="SignalP"/>
    </source>
</evidence>
<proteinExistence type="predicted"/>
<sequence>MKSIKLALVASGVMFALSGCMNTELSTHTNTSAQLNTVNASAGIVSELSAEQQLDVLVAQYYDESLTYSPISATYNGRNELNDQFTPVISKENRAKKAAFYKKYQQRLNFIDKAQLTGQSLLSFEILERDLALKLEGMQFPDYLLPINQMAGAHNTFAGFGSGQSAQPFNSVEDYTAFITRSEGFVKWLASVERSMAQGIKLGITLPKPLAEKLQPQFAAHVVKNAEDSLFWGPIKKLPESFSAQQKQKVTAQYRQLIMQHLVPAYKSMSDFLANQYIANSRESVGYSDLPNGKAWYEYQIKKNTTLSLSADEIHDIGLSEVSRILSEMKKVKETVGFKGELSEFFDHLRDSDEFYYDTPEELIAAYENVKKKIDARLPLLFNIAPKAPYVVKAVEAYRAQSAAGASYASPAPDGSRPGIFYINAYNLKAQPKFLLETLSIHEAAPGHHFQIALQQEIEGLPDFRKFGGYTVFAEGWALYAESLGKELGLFTDPYMWYGRLSDEQLRAMRLVLDTGFHAKGWTRQQGIDYMLANSSMAKSDVIAEVERYIAWPGQALSYKLGQFKIQELRDFSKKELGNKFDIKAFHTQILIDGALPMPILEEKIKRWVKSQS</sequence>
<dbReference type="InterPro" id="IPR010281">
    <property type="entry name" value="DUF885"/>
</dbReference>
<organism evidence="2 3">
    <name type="scientific">Pseudoalteromonas arctica A 37-1-2</name>
    <dbReference type="NCBI Taxonomy" id="1117313"/>
    <lineage>
        <taxon>Bacteria</taxon>
        <taxon>Pseudomonadati</taxon>
        <taxon>Pseudomonadota</taxon>
        <taxon>Gammaproteobacteria</taxon>
        <taxon>Alteromonadales</taxon>
        <taxon>Pseudoalteromonadaceae</taxon>
        <taxon>Pseudoalteromonas</taxon>
    </lineage>
</organism>
<feature type="chain" id="PRO_5013058560" description="Lipoprotein" evidence="1">
    <location>
        <begin position="19"/>
        <end position="613"/>
    </location>
</feature>
<dbReference type="AlphaFoldDB" id="A0A290SBJ9"/>
<dbReference type="Proteomes" id="UP000016505">
    <property type="component" value="Chromosome II"/>
</dbReference>
<dbReference type="KEGG" id="part:PARC_b0773"/>
<dbReference type="PANTHER" id="PTHR33361">
    <property type="entry name" value="GLR0591 PROTEIN"/>
    <property type="match status" value="1"/>
</dbReference>
<dbReference type="EMBL" id="CP011026">
    <property type="protein sequence ID" value="ATC88935.1"/>
    <property type="molecule type" value="Genomic_DNA"/>
</dbReference>
<reference evidence="2 3" key="1">
    <citation type="journal article" date="2012" name="J. Bacteriol.">
        <title>Genome sequences of type strains of seven species of the marine bacterium Pseudoalteromonas.</title>
        <authorList>
            <person name="Xie B.B."/>
            <person name="Shu Y.L."/>
            <person name="Qin Q.L."/>
            <person name="Rong J.C."/>
            <person name="Zhang X.Y."/>
            <person name="Chen X.L."/>
            <person name="Shi M."/>
            <person name="He H.L."/>
            <person name="Zhou B.C."/>
            <person name="Zhang Y.Z."/>
        </authorList>
    </citation>
    <scope>NUCLEOTIDE SEQUENCE [LARGE SCALE GENOMIC DNA]</scope>
    <source>
        <strain evidence="2 3">A 37-1-2</strain>
    </source>
</reference>
<name>A0A290SBJ9_9GAMM</name>
<dbReference type="PROSITE" id="PS51257">
    <property type="entry name" value="PROKAR_LIPOPROTEIN"/>
    <property type="match status" value="1"/>
</dbReference>
<accession>A0A290SBJ9</accession>
<evidence type="ECO:0000313" key="3">
    <source>
        <dbReference type="Proteomes" id="UP000016505"/>
    </source>
</evidence>
<feature type="signal peptide" evidence="1">
    <location>
        <begin position="1"/>
        <end position="18"/>
    </location>
</feature>
<gene>
    <name evidence="2" type="ORF">PARC_b0773</name>
</gene>
<dbReference type="RefSeq" id="WP_010552937.1">
    <property type="nucleotide sequence ID" value="NZ_CP011026.1"/>
</dbReference>
<evidence type="ECO:0008006" key="4">
    <source>
        <dbReference type="Google" id="ProtNLM"/>
    </source>
</evidence>
<dbReference type="Pfam" id="PF05960">
    <property type="entry name" value="DUF885"/>
    <property type="match status" value="1"/>
</dbReference>
<protein>
    <recommendedName>
        <fullName evidence="4">Lipoprotein</fullName>
    </recommendedName>
</protein>
<evidence type="ECO:0000313" key="2">
    <source>
        <dbReference type="EMBL" id="ATC88935.1"/>
    </source>
</evidence>
<keyword evidence="1" id="KW-0732">Signal</keyword>
<dbReference type="PANTHER" id="PTHR33361:SF16">
    <property type="entry name" value="DUF885 DOMAIN-CONTAINING PROTEIN"/>
    <property type="match status" value="1"/>
</dbReference>
<dbReference type="OrthoDB" id="9769898at2"/>